<keyword evidence="5 10" id="KW-0812">Transmembrane</keyword>
<dbReference type="GO" id="GO:0005313">
    <property type="term" value="F:L-glutamate transmembrane transporter activity"/>
    <property type="evidence" value="ECO:0007669"/>
    <property type="project" value="TreeGrafter"/>
</dbReference>
<evidence type="ECO:0000256" key="8">
    <source>
        <dbReference type="ARBA" id="ARBA00023136"/>
    </source>
</evidence>
<keyword evidence="4" id="KW-0926">Vacuole</keyword>
<dbReference type="GO" id="GO:0005290">
    <property type="term" value="F:L-histidine transmembrane transporter activity"/>
    <property type="evidence" value="ECO:0007669"/>
    <property type="project" value="TreeGrafter"/>
</dbReference>
<feature type="transmembrane region" description="Helical" evidence="10">
    <location>
        <begin position="165"/>
        <end position="182"/>
    </location>
</feature>
<comment type="similarity">
    <text evidence="2">Belongs to the amino acid/polyamine transporter 2 family.</text>
</comment>
<protein>
    <submittedName>
        <fullName evidence="12">Putative AVT6-involved in amino acid efflux from the vacuole</fullName>
    </submittedName>
</protein>
<dbReference type="GO" id="GO:0000329">
    <property type="term" value="C:fungal-type vacuole membrane"/>
    <property type="evidence" value="ECO:0007669"/>
    <property type="project" value="TreeGrafter"/>
</dbReference>
<dbReference type="EMBL" id="SOZI01000214">
    <property type="protein sequence ID" value="TNY17338.1"/>
    <property type="molecule type" value="Genomic_DNA"/>
</dbReference>
<accession>A0A5C5FKM7</accession>
<sequence length="488" mass="52156">MPTPRSSPRPGDASDDDRNSDATPLLGGAAQQGKPQLRDGKATMTSCIANLANTIIGTGSLAMAHAFSGEGLIPGIFMVLVCGAAAAFGLYLLTRSAAMAPHRAASFSSLSTLTYPGLARLFDFAVALKCFGVSISYLIVIGGLVPKVVHSFNPDLTDSVLLDRRLWILASMTLLCPLAFLRRLDSLKLTSYVALCSIAYLIFVVVFYTFVSHDQLPPSGDVELFRFGPSFIQSLPVQIFAFTCAQNVFAVYNEVKTNSQARLNLVIGTSIGGAAIIYEVLGILGYLTFGTAVGGNIIEMYPRTRLVSFCQVGITVLVLFSYPLQLHPARASLDKFLFPVKPSEGDEPASDHGSGDEIPLGRFVIESGVLLFSTFVIAMFVSSLEVVLGFVGATGSTTISFILPAVFFLSLFKGSTDPRDQRLRYLATLLLVWGVLVMVVSLSLNIYHLVHQPEQNSLHTLGYLGGNLHAPAAAAVMGDTLVEGVVQA</sequence>
<feature type="transmembrane region" description="Helical" evidence="10">
    <location>
        <begin position="73"/>
        <end position="93"/>
    </location>
</feature>
<comment type="caution">
    <text evidence="12">The sequence shown here is derived from an EMBL/GenBank/DDBJ whole genome shotgun (WGS) entry which is preliminary data.</text>
</comment>
<proteinExistence type="inferred from homology"/>
<dbReference type="PANTHER" id="PTHR22950">
    <property type="entry name" value="AMINO ACID TRANSPORTER"/>
    <property type="match status" value="1"/>
</dbReference>
<name>A0A5C5FKM7_9BASI</name>
<evidence type="ECO:0000256" key="10">
    <source>
        <dbReference type="SAM" id="Phobius"/>
    </source>
</evidence>
<evidence type="ECO:0000313" key="13">
    <source>
        <dbReference type="Proteomes" id="UP000311382"/>
    </source>
</evidence>
<feature type="domain" description="Amino acid transporter transmembrane" evidence="11">
    <location>
        <begin position="41"/>
        <end position="443"/>
    </location>
</feature>
<feature type="region of interest" description="Disordered" evidence="9">
    <location>
        <begin position="1"/>
        <end position="38"/>
    </location>
</feature>
<evidence type="ECO:0000256" key="9">
    <source>
        <dbReference type="SAM" id="MobiDB-lite"/>
    </source>
</evidence>
<feature type="transmembrane region" description="Helical" evidence="10">
    <location>
        <begin position="47"/>
        <end position="67"/>
    </location>
</feature>
<dbReference type="OrthoDB" id="438545at2759"/>
<evidence type="ECO:0000256" key="4">
    <source>
        <dbReference type="ARBA" id="ARBA00022554"/>
    </source>
</evidence>
<dbReference type="GO" id="GO:0015189">
    <property type="term" value="F:L-lysine transmembrane transporter activity"/>
    <property type="evidence" value="ECO:0007669"/>
    <property type="project" value="TreeGrafter"/>
</dbReference>
<evidence type="ECO:0000256" key="5">
    <source>
        <dbReference type="ARBA" id="ARBA00022692"/>
    </source>
</evidence>
<keyword evidence="7 10" id="KW-1133">Transmembrane helix</keyword>
<feature type="transmembrane region" description="Helical" evidence="10">
    <location>
        <begin position="121"/>
        <end position="145"/>
    </location>
</feature>
<dbReference type="GO" id="GO:0005302">
    <property type="term" value="F:L-tyrosine transmembrane transporter activity"/>
    <property type="evidence" value="ECO:0007669"/>
    <property type="project" value="TreeGrafter"/>
</dbReference>
<keyword evidence="3" id="KW-0813">Transport</keyword>
<evidence type="ECO:0000313" key="12">
    <source>
        <dbReference type="EMBL" id="TNY17338.1"/>
    </source>
</evidence>
<feature type="transmembrane region" description="Helical" evidence="10">
    <location>
        <begin position="387"/>
        <end position="411"/>
    </location>
</feature>
<dbReference type="Proteomes" id="UP000311382">
    <property type="component" value="Unassembled WGS sequence"/>
</dbReference>
<dbReference type="PANTHER" id="PTHR22950:SF678">
    <property type="entry name" value="VACUOLAR AMINO ACID TRANSPORTER 5-RELATED"/>
    <property type="match status" value="1"/>
</dbReference>
<feature type="transmembrane region" description="Helical" evidence="10">
    <location>
        <begin position="363"/>
        <end position="381"/>
    </location>
</feature>
<evidence type="ECO:0000256" key="7">
    <source>
        <dbReference type="ARBA" id="ARBA00022989"/>
    </source>
</evidence>
<dbReference type="AlphaFoldDB" id="A0A5C5FKM7"/>
<dbReference type="Pfam" id="PF01490">
    <property type="entry name" value="Aa_trans"/>
    <property type="match status" value="1"/>
</dbReference>
<dbReference type="InterPro" id="IPR013057">
    <property type="entry name" value="AA_transpt_TM"/>
</dbReference>
<reference evidence="12 13" key="1">
    <citation type="submission" date="2019-03" db="EMBL/GenBank/DDBJ databases">
        <title>Rhodosporidium diobovatum UCD-FST 08-225 genome sequencing, assembly, and annotation.</title>
        <authorList>
            <person name="Fakankun I.U."/>
            <person name="Fristensky B."/>
            <person name="Levin D.B."/>
        </authorList>
    </citation>
    <scope>NUCLEOTIDE SEQUENCE [LARGE SCALE GENOMIC DNA]</scope>
    <source>
        <strain evidence="12 13">UCD-FST 08-225</strain>
    </source>
</reference>
<keyword evidence="8 10" id="KW-0472">Membrane</keyword>
<feature type="transmembrane region" description="Helical" evidence="10">
    <location>
        <begin position="189"/>
        <end position="211"/>
    </location>
</feature>
<evidence type="ECO:0000256" key="3">
    <source>
        <dbReference type="ARBA" id="ARBA00022448"/>
    </source>
</evidence>
<feature type="transmembrane region" description="Helical" evidence="10">
    <location>
        <begin position="231"/>
        <end position="252"/>
    </location>
</feature>
<organism evidence="12 13">
    <name type="scientific">Rhodotorula diobovata</name>
    <dbReference type="NCBI Taxonomy" id="5288"/>
    <lineage>
        <taxon>Eukaryota</taxon>
        <taxon>Fungi</taxon>
        <taxon>Dikarya</taxon>
        <taxon>Basidiomycota</taxon>
        <taxon>Pucciniomycotina</taxon>
        <taxon>Microbotryomycetes</taxon>
        <taxon>Sporidiobolales</taxon>
        <taxon>Sporidiobolaceae</taxon>
        <taxon>Rhodotorula</taxon>
    </lineage>
</organism>
<keyword evidence="6" id="KW-0029">Amino-acid transport</keyword>
<comment type="subcellular location">
    <subcellularLocation>
        <location evidence="1">Vacuole membrane</location>
        <topology evidence="1">Multi-pass membrane protein</topology>
    </subcellularLocation>
</comment>
<feature type="transmembrane region" description="Helical" evidence="10">
    <location>
        <begin position="264"/>
        <end position="286"/>
    </location>
</feature>
<evidence type="ECO:0000256" key="6">
    <source>
        <dbReference type="ARBA" id="ARBA00022970"/>
    </source>
</evidence>
<dbReference type="GO" id="GO:0015194">
    <property type="term" value="F:L-serine transmembrane transporter activity"/>
    <property type="evidence" value="ECO:0007669"/>
    <property type="project" value="TreeGrafter"/>
</dbReference>
<evidence type="ECO:0000259" key="11">
    <source>
        <dbReference type="Pfam" id="PF01490"/>
    </source>
</evidence>
<evidence type="ECO:0000256" key="2">
    <source>
        <dbReference type="ARBA" id="ARBA00008066"/>
    </source>
</evidence>
<dbReference type="STRING" id="5288.A0A5C5FKM7"/>
<dbReference type="GO" id="GO:0061459">
    <property type="term" value="F:L-arginine transmembrane transporter activity"/>
    <property type="evidence" value="ECO:0007669"/>
    <property type="project" value="TreeGrafter"/>
</dbReference>
<feature type="transmembrane region" description="Helical" evidence="10">
    <location>
        <begin position="423"/>
        <end position="447"/>
    </location>
</feature>
<evidence type="ECO:0000256" key="1">
    <source>
        <dbReference type="ARBA" id="ARBA00004128"/>
    </source>
</evidence>
<gene>
    <name evidence="12" type="ORF">DMC30DRAFT_419888</name>
</gene>
<feature type="transmembrane region" description="Helical" evidence="10">
    <location>
        <begin position="306"/>
        <end position="324"/>
    </location>
</feature>
<keyword evidence="13" id="KW-1185">Reference proteome</keyword>